<evidence type="ECO:0000313" key="2">
    <source>
        <dbReference type="Proteomes" id="UP000759529"/>
    </source>
</evidence>
<proteinExistence type="predicted"/>
<evidence type="ECO:0000313" key="1">
    <source>
        <dbReference type="EMBL" id="MBM6498343.1"/>
    </source>
</evidence>
<dbReference type="Proteomes" id="UP000759529">
    <property type="component" value="Unassembled WGS sequence"/>
</dbReference>
<name>A0ABS2CTR0_9FLAO</name>
<keyword evidence="2" id="KW-1185">Reference proteome</keyword>
<dbReference type="RefSeq" id="WP_187658494.1">
    <property type="nucleotide sequence ID" value="NZ_JACSOD020000420.1"/>
</dbReference>
<dbReference type="EMBL" id="JACSOD020000420">
    <property type="protein sequence ID" value="MBM6498343.1"/>
    <property type="molecule type" value="Genomic_DNA"/>
</dbReference>
<sequence length="154" mass="17841">MAIQNLSLKFKISYSFAEADRWVKEKYLDVESAKVFHIHGNIEAYEHLYLSSETSMENYRSDVENDKVGYAHFAIYELLKEANVIILYGLSLDPLDAELSLLLNGTFASSKTLREVIIVNPNYKVVRKRVKILLFRRTGIAVRCFEPENLEIEF</sequence>
<protein>
    <submittedName>
        <fullName evidence="1">Uncharacterized protein</fullName>
    </submittedName>
</protein>
<organism evidence="1 2">
    <name type="scientific">Flavobacterium macrobrachii</name>
    <dbReference type="NCBI Taxonomy" id="591204"/>
    <lineage>
        <taxon>Bacteria</taxon>
        <taxon>Pseudomonadati</taxon>
        <taxon>Bacteroidota</taxon>
        <taxon>Flavobacteriia</taxon>
        <taxon>Flavobacteriales</taxon>
        <taxon>Flavobacteriaceae</taxon>
        <taxon>Flavobacterium</taxon>
    </lineage>
</organism>
<gene>
    <name evidence="1" type="ORF">H9X54_003385</name>
</gene>
<accession>A0ABS2CTR0</accession>
<reference evidence="1 2" key="1">
    <citation type="submission" date="2021-02" db="EMBL/GenBank/DDBJ databases">
        <authorList>
            <person name="Jung H.S."/>
            <person name="Chun B.H."/>
            <person name="Jeon C.O."/>
        </authorList>
    </citation>
    <scope>NUCLEOTIDE SEQUENCE [LARGE SCALE GENOMIC DNA]</scope>
    <source>
        <strain evidence="1 2">LMG 25203</strain>
    </source>
</reference>
<comment type="caution">
    <text evidence="1">The sequence shown here is derived from an EMBL/GenBank/DDBJ whole genome shotgun (WGS) entry which is preliminary data.</text>
</comment>